<dbReference type="Pfam" id="PF13439">
    <property type="entry name" value="Glyco_transf_4"/>
    <property type="match status" value="1"/>
</dbReference>
<accession>A0A6J7XVG7</accession>
<evidence type="ECO:0000259" key="1">
    <source>
        <dbReference type="Pfam" id="PF00534"/>
    </source>
</evidence>
<name>A0A6J7XVG7_9ZZZZ</name>
<dbReference type="InterPro" id="IPR001296">
    <property type="entry name" value="Glyco_trans_1"/>
</dbReference>
<protein>
    <submittedName>
        <fullName evidence="3">Unannotated protein</fullName>
    </submittedName>
</protein>
<sequence length="370" mass="40139">MRVLHVIARLNVGGTARYITRLAQELPKNGIETFIAAGHVQGAEQEDPSARDINVIRIPSLGRSFNPIKDHFAHKELVKIVGEVKPDIIHTHTFKAGFIGRSRIKDLNYAAGKKLKFVHTFHGHLFDDPEFSGIKSQVITAFERRFAMRTNTLVTVGHQVSVELLEREIGNDDQYVNIPPGVDPLKIPSRSKARENLGLTGDAKLTVGWIARVTGVKNPLRALEVAKAVPEAHFLLAGGGDLLESVRAQAPGNVEVLGWTNAADLFGASDLVLSTSENEGMPIALIEAQIAGIPVVATNVGSVAEVIEDGVTGFVTKKSVDQIALALRTLIDSQDMRARMSKAATERATEIFSVDSMIAAHVRLYTSLIN</sequence>
<feature type="domain" description="Glycosyltransferase subfamily 4-like N-terminal" evidence="2">
    <location>
        <begin position="12"/>
        <end position="184"/>
    </location>
</feature>
<proteinExistence type="predicted"/>
<dbReference type="InterPro" id="IPR028098">
    <property type="entry name" value="Glyco_trans_4-like_N"/>
</dbReference>
<evidence type="ECO:0000259" key="2">
    <source>
        <dbReference type="Pfam" id="PF13439"/>
    </source>
</evidence>
<organism evidence="3">
    <name type="scientific">freshwater metagenome</name>
    <dbReference type="NCBI Taxonomy" id="449393"/>
    <lineage>
        <taxon>unclassified sequences</taxon>
        <taxon>metagenomes</taxon>
        <taxon>ecological metagenomes</taxon>
    </lineage>
</organism>
<dbReference type="PANTHER" id="PTHR45947">
    <property type="entry name" value="SULFOQUINOVOSYL TRANSFERASE SQD2"/>
    <property type="match status" value="1"/>
</dbReference>
<dbReference type="GO" id="GO:0016757">
    <property type="term" value="F:glycosyltransferase activity"/>
    <property type="evidence" value="ECO:0007669"/>
    <property type="project" value="InterPro"/>
</dbReference>
<feature type="domain" description="Glycosyl transferase family 1" evidence="1">
    <location>
        <begin position="206"/>
        <end position="346"/>
    </location>
</feature>
<dbReference type="PANTHER" id="PTHR45947:SF3">
    <property type="entry name" value="SULFOQUINOVOSYL TRANSFERASE SQD2"/>
    <property type="match status" value="1"/>
</dbReference>
<reference evidence="3" key="1">
    <citation type="submission" date="2020-05" db="EMBL/GenBank/DDBJ databases">
        <authorList>
            <person name="Chiriac C."/>
            <person name="Salcher M."/>
            <person name="Ghai R."/>
            <person name="Kavagutti S V."/>
        </authorList>
    </citation>
    <scope>NUCLEOTIDE SEQUENCE</scope>
</reference>
<dbReference type="AlphaFoldDB" id="A0A6J7XVG7"/>
<dbReference type="Pfam" id="PF00534">
    <property type="entry name" value="Glycos_transf_1"/>
    <property type="match status" value="1"/>
</dbReference>
<dbReference type="EMBL" id="CAFBSG010000047">
    <property type="protein sequence ID" value="CAB5241350.1"/>
    <property type="molecule type" value="Genomic_DNA"/>
</dbReference>
<dbReference type="Gene3D" id="3.40.50.2000">
    <property type="entry name" value="Glycogen Phosphorylase B"/>
    <property type="match status" value="2"/>
</dbReference>
<evidence type="ECO:0000313" key="3">
    <source>
        <dbReference type="EMBL" id="CAB5241350.1"/>
    </source>
</evidence>
<gene>
    <name evidence="3" type="ORF">UFOPK3554_01381</name>
</gene>
<dbReference type="SUPFAM" id="SSF53756">
    <property type="entry name" value="UDP-Glycosyltransferase/glycogen phosphorylase"/>
    <property type="match status" value="1"/>
</dbReference>
<dbReference type="InterPro" id="IPR050194">
    <property type="entry name" value="Glycosyltransferase_grp1"/>
</dbReference>